<dbReference type="InterPro" id="IPR027417">
    <property type="entry name" value="P-loop_NTPase"/>
</dbReference>
<dbReference type="SUPFAM" id="SSF52540">
    <property type="entry name" value="P-loop containing nucleoside triphosphate hydrolases"/>
    <property type="match status" value="1"/>
</dbReference>
<organism evidence="7 8">
    <name type="scientific">Rugosimonospora africana</name>
    <dbReference type="NCBI Taxonomy" id="556532"/>
    <lineage>
        <taxon>Bacteria</taxon>
        <taxon>Bacillati</taxon>
        <taxon>Actinomycetota</taxon>
        <taxon>Actinomycetes</taxon>
        <taxon>Micromonosporales</taxon>
        <taxon>Micromonosporaceae</taxon>
        <taxon>Rugosimonospora</taxon>
    </lineage>
</organism>
<dbReference type="EMBL" id="BONZ01000097">
    <property type="protein sequence ID" value="GIH20451.1"/>
    <property type="molecule type" value="Genomic_DNA"/>
</dbReference>
<dbReference type="PROSITE" id="PS51755">
    <property type="entry name" value="OMPR_PHOB"/>
    <property type="match status" value="1"/>
</dbReference>
<dbReference type="Pfam" id="PF00931">
    <property type="entry name" value="NB-ARC"/>
    <property type="match status" value="1"/>
</dbReference>
<evidence type="ECO:0000256" key="5">
    <source>
        <dbReference type="PROSITE-ProRule" id="PRU01091"/>
    </source>
</evidence>
<dbReference type="InterPro" id="IPR005158">
    <property type="entry name" value="BTAD"/>
</dbReference>
<evidence type="ECO:0000256" key="4">
    <source>
        <dbReference type="ARBA" id="ARBA00023163"/>
    </source>
</evidence>
<dbReference type="Gene3D" id="3.40.50.300">
    <property type="entry name" value="P-loop containing nucleotide triphosphate hydrolases"/>
    <property type="match status" value="1"/>
</dbReference>
<dbReference type="InterPro" id="IPR011990">
    <property type="entry name" value="TPR-like_helical_dom_sf"/>
</dbReference>
<dbReference type="Pfam" id="PF03704">
    <property type="entry name" value="BTAD"/>
    <property type="match status" value="1"/>
</dbReference>
<comment type="similarity">
    <text evidence="1">Belongs to the AfsR/DnrI/RedD regulatory family.</text>
</comment>
<keyword evidence="8" id="KW-1185">Reference proteome</keyword>
<dbReference type="InterPro" id="IPR019734">
    <property type="entry name" value="TPR_rpt"/>
</dbReference>
<dbReference type="InterPro" id="IPR036388">
    <property type="entry name" value="WH-like_DNA-bd_sf"/>
</dbReference>
<protein>
    <submittedName>
        <fullName evidence="7">SARP family transcriptional regulator</fullName>
    </submittedName>
</protein>
<dbReference type="GO" id="GO:0003677">
    <property type="term" value="F:DNA binding"/>
    <property type="evidence" value="ECO:0007669"/>
    <property type="project" value="UniProtKB-UniRule"/>
</dbReference>
<dbReference type="InterPro" id="IPR051677">
    <property type="entry name" value="AfsR-DnrI-RedD_regulator"/>
</dbReference>
<evidence type="ECO:0000313" key="8">
    <source>
        <dbReference type="Proteomes" id="UP000642748"/>
    </source>
</evidence>
<comment type="caution">
    <text evidence="7">The sequence shown here is derived from an EMBL/GenBank/DDBJ whole genome shotgun (WGS) entry which is preliminary data.</text>
</comment>
<keyword evidence="4" id="KW-0804">Transcription</keyword>
<feature type="domain" description="OmpR/PhoB-type" evidence="6">
    <location>
        <begin position="1"/>
        <end position="97"/>
    </location>
</feature>
<dbReference type="GO" id="GO:0006355">
    <property type="term" value="P:regulation of DNA-templated transcription"/>
    <property type="evidence" value="ECO:0007669"/>
    <property type="project" value="InterPro"/>
</dbReference>
<sequence>MRFTVLGPVRAWRGAQEIDLGAPQQRALLALLLVRAGRPVSLSDVVDVLWGADPPSTAVNVVHRHVGVLRRLLEPDLPVRSAGRWLVRSAGGYRLDTDADAVDLLRFRELSQQARQAVDADAGRAAALFAEALELWHGVCAAGIDADARAHPVFMAVEREFLATAREAAGAGVRAGQVHRLLPALQEAAVRAPLDEPLQAGLVLALAAAGQQAEALAVYQRVREQLTDELGIDPGAELAAAHATVLRRDTVRAAARPPEPVQRPRPAQLPAAPATFVGRRTELACALGLHAGDEAAATVVISAIGGMAGVGKTTLAVHWAHQVADQFADGQLYVNLRGFSAEADVMRPEQALRGFLDALGVAPQSVPTGLDAQAALYRSLLTGRRMLVLLDNARDVEQVRPLLPGAGGCLAIVTSRNAMSGLVAAEGAQSLTLDVWSAEQARDFLARRLGADRVAAEPEAVEQIITLCAGLPLALAIVAARAVTTPAFPLAATAKELRDARGGVDAFSGADASINVRATFSWSYRTLSPAAARLFRFLGTHPGPDVGVSAAASLLGTPIRQVWPLLAELTTAHMLVQPSPGRYGFHELLGAYAAELAETVDAVSESDLAKRRVIDYYLRAAFRADRLLRPQRVPPRFDSLPATADVIAEPFEDHRAALAWFTTERAVLTALIERTAHDALDVETQYLAWSLDTFLYRQGHWHDWVSARRHALTVTERGADRAVRARAHRNLGHALCQVLNLDEARMQFTLALAGLEGTDDRTEQGHVQRGIARTHLQDGRYADMVRHCELAGDLYRADGNDHGYAKALNEAGLGYAYLGDYVKALENCTAALAIFERLGDRHGQAATLDSIGDAHHGLDDHHTAISFYTRALQLYREVGDRHAEAVTLAHLGDAWQANADDAAAGEHWRAAEAVLTELGHPDVDDVRARLADGVTVVTRGAITGWWSGRRR</sequence>
<dbReference type="GO" id="GO:0043531">
    <property type="term" value="F:ADP binding"/>
    <property type="evidence" value="ECO:0007669"/>
    <property type="project" value="InterPro"/>
</dbReference>
<accession>A0A8J3R5L8</accession>
<dbReference type="PRINTS" id="PR00364">
    <property type="entry name" value="DISEASERSIST"/>
</dbReference>
<dbReference type="Pfam" id="PF13424">
    <property type="entry name" value="TPR_12"/>
    <property type="match status" value="1"/>
</dbReference>
<evidence type="ECO:0000259" key="6">
    <source>
        <dbReference type="PROSITE" id="PS51755"/>
    </source>
</evidence>
<dbReference type="AlphaFoldDB" id="A0A8J3R5L8"/>
<dbReference type="Proteomes" id="UP000642748">
    <property type="component" value="Unassembled WGS sequence"/>
</dbReference>
<dbReference type="Gene3D" id="1.10.10.10">
    <property type="entry name" value="Winged helix-like DNA-binding domain superfamily/Winged helix DNA-binding domain"/>
    <property type="match status" value="1"/>
</dbReference>
<gene>
    <name evidence="7" type="ORF">Raf01_86230</name>
</gene>
<evidence type="ECO:0000256" key="1">
    <source>
        <dbReference type="ARBA" id="ARBA00005820"/>
    </source>
</evidence>
<dbReference type="Pfam" id="PF00486">
    <property type="entry name" value="Trans_reg_C"/>
    <property type="match status" value="1"/>
</dbReference>
<evidence type="ECO:0000256" key="3">
    <source>
        <dbReference type="ARBA" id="ARBA00023125"/>
    </source>
</evidence>
<dbReference type="InterPro" id="IPR001867">
    <property type="entry name" value="OmpR/PhoB-type_DNA-bd"/>
</dbReference>
<dbReference type="SMART" id="SM01043">
    <property type="entry name" value="BTAD"/>
    <property type="match status" value="1"/>
</dbReference>
<evidence type="ECO:0000313" key="7">
    <source>
        <dbReference type="EMBL" id="GIH20451.1"/>
    </source>
</evidence>
<dbReference type="InterPro" id="IPR016032">
    <property type="entry name" value="Sig_transdc_resp-reg_C-effctor"/>
</dbReference>
<dbReference type="SMART" id="SM00862">
    <property type="entry name" value="Trans_reg_C"/>
    <property type="match status" value="1"/>
</dbReference>
<feature type="DNA-binding region" description="OmpR/PhoB-type" evidence="5">
    <location>
        <begin position="1"/>
        <end position="97"/>
    </location>
</feature>
<dbReference type="InterPro" id="IPR002182">
    <property type="entry name" value="NB-ARC"/>
</dbReference>
<dbReference type="SUPFAM" id="SSF48452">
    <property type="entry name" value="TPR-like"/>
    <property type="match status" value="3"/>
</dbReference>
<dbReference type="SMART" id="SM00028">
    <property type="entry name" value="TPR"/>
    <property type="match status" value="3"/>
</dbReference>
<dbReference type="RefSeq" id="WP_203923879.1">
    <property type="nucleotide sequence ID" value="NZ_BONZ01000097.1"/>
</dbReference>
<dbReference type="Gene3D" id="1.25.40.10">
    <property type="entry name" value="Tetratricopeptide repeat domain"/>
    <property type="match status" value="2"/>
</dbReference>
<dbReference type="PANTHER" id="PTHR35807:SF1">
    <property type="entry name" value="TRANSCRIPTIONAL REGULATOR REDD"/>
    <property type="match status" value="1"/>
</dbReference>
<evidence type="ECO:0000256" key="2">
    <source>
        <dbReference type="ARBA" id="ARBA00023015"/>
    </source>
</evidence>
<dbReference type="PANTHER" id="PTHR35807">
    <property type="entry name" value="TRANSCRIPTIONAL REGULATOR REDD-RELATED"/>
    <property type="match status" value="1"/>
</dbReference>
<dbReference type="GO" id="GO:0000160">
    <property type="term" value="P:phosphorelay signal transduction system"/>
    <property type="evidence" value="ECO:0007669"/>
    <property type="project" value="InterPro"/>
</dbReference>
<name>A0A8J3R5L8_9ACTN</name>
<keyword evidence="2" id="KW-0805">Transcription regulation</keyword>
<keyword evidence="3 5" id="KW-0238">DNA-binding</keyword>
<reference evidence="7" key="1">
    <citation type="submission" date="2021-01" db="EMBL/GenBank/DDBJ databases">
        <title>Whole genome shotgun sequence of Rugosimonospora africana NBRC 104875.</title>
        <authorList>
            <person name="Komaki H."/>
            <person name="Tamura T."/>
        </authorList>
    </citation>
    <scope>NUCLEOTIDE SEQUENCE</scope>
    <source>
        <strain evidence="7">NBRC 104875</strain>
    </source>
</reference>
<dbReference type="SUPFAM" id="SSF46894">
    <property type="entry name" value="C-terminal effector domain of the bipartite response regulators"/>
    <property type="match status" value="1"/>
</dbReference>
<proteinExistence type="inferred from homology"/>